<dbReference type="AlphaFoldDB" id="A0A5A7U150"/>
<comment type="caution">
    <text evidence="1">The sequence shown here is derived from an EMBL/GenBank/DDBJ whole genome shotgun (WGS) entry which is preliminary data.</text>
</comment>
<accession>A0A5A7U150</accession>
<reference evidence="1 2" key="1">
    <citation type="submission" date="2019-08" db="EMBL/GenBank/DDBJ databases">
        <title>Draft genome sequences of two oriental melons (Cucumis melo L. var makuwa).</title>
        <authorList>
            <person name="Kwon S.-Y."/>
        </authorList>
    </citation>
    <scope>NUCLEOTIDE SEQUENCE [LARGE SCALE GENOMIC DNA]</scope>
    <source>
        <strain evidence="2">cv. SW 3</strain>
        <tissue evidence="1">Leaf</tissue>
    </source>
</reference>
<evidence type="ECO:0000313" key="2">
    <source>
        <dbReference type="Proteomes" id="UP000321393"/>
    </source>
</evidence>
<protein>
    <submittedName>
        <fullName evidence="1">Uncharacterized protein</fullName>
    </submittedName>
</protein>
<gene>
    <name evidence="1" type="ORF">E6C27_scaffold171G003620</name>
</gene>
<sequence>MIQKWTEVHFEATEAEIGGMSKNMVTYIGEKYESNDRGETFLAHDDEKEVWRTTEIWDWDDTQGDFIQQTYGLEEEELPPIDDMIDGENDLKRRKLSQQFSLY</sequence>
<proteinExistence type="predicted"/>
<dbReference type="EMBL" id="SSTE01012362">
    <property type="protein sequence ID" value="KAA0049130.1"/>
    <property type="molecule type" value="Genomic_DNA"/>
</dbReference>
<name>A0A5A7U150_CUCMM</name>
<evidence type="ECO:0000313" key="1">
    <source>
        <dbReference type="EMBL" id="KAA0049130.1"/>
    </source>
</evidence>
<dbReference type="Proteomes" id="UP000321393">
    <property type="component" value="Unassembled WGS sequence"/>
</dbReference>
<organism evidence="1 2">
    <name type="scientific">Cucumis melo var. makuwa</name>
    <name type="common">Oriental melon</name>
    <dbReference type="NCBI Taxonomy" id="1194695"/>
    <lineage>
        <taxon>Eukaryota</taxon>
        <taxon>Viridiplantae</taxon>
        <taxon>Streptophyta</taxon>
        <taxon>Embryophyta</taxon>
        <taxon>Tracheophyta</taxon>
        <taxon>Spermatophyta</taxon>
        <taxon>Magnoliopsida</taxon>
        <taxon>eudicotyledons</taxon>
        <taxon>Gunneridae</taxon>
        <taxon>Pentapetalae</taxon>
        <taxon>rosids</taxon>
        <taxon>fabids</taxon>
        <taxon>Cucurbitales</taxon>
        <taxon>Cucurbitaceae</taxon>
        <taxon>Benincaseae</taxon>
        <taxon>Cucumis</taxon>
    </lineage>
</organism>